<evidence type="ECO:0000313" key="3">
    <source>
        <dbReference type="Proteomes" id="UP001201873"/>
    </source>
</evidence>
<evidence type="ECO:0000313" key="2">
    <source>
        <dbReference type="EMBL" id="MCK9878500.1"/>
    </source>
</evidence>
<comment type="caution">
    <text evidence="2">The sequence shown here is derived from an EMBL/GenBank/DDBJ whole genome shotgun (WGS) entry which is preliminary data.</text>
</comment>
<reference evidence="2 3" key="1">
    <citation type="submission" date="2022-04" db="EMBL/GenBank/DDBJ databases">
        <title>Genome diversity in the genus Frankia.</title>
        <authorList>
            <person name="Carlos-Shanley C."/>
            <person name="Hahn D."/>
        </authorList>
    </citation>
    <scope>NUCLEOTIDE SEQUENCE [LARGE SCALE GENOMIC DNA]</scope>
    <source>
        <strain evidence="2 3">Ag45/Mut15</strain>
    </source>
</reference>
<feature type="region of interest" description="Disordered" evidence="1">
    <location>
        <begin position="75"/>
        <end position="111"/>
    </location>
</feature>
<organism evidence="2 3">
    <name type="scientific">Frankia umida</name>
    <dbReference type="NCBI Taxonomy" id="573489"/>
    <lineage>
        <taxon>Bacteria</taxon>
        <taxon>Bacillati</taxon>
        <taxon>Actinomycetota</taxon>
        <taxon>Actinomycetes</taxon>
        <taxon>Frankiales</taxon>
        <taxon>Frankiaceae</taxon>
        <taxon>Frankia</taxon>
    </lineage>
</organism>
<feature type="compositionally biased region" description="Polar residues" evidence="1">
    <location>
        <begin position="97"/>
        <end position="111"/>
    </location>
</feature>
<dbReference type="EMBL" id="JALKFT010000035">
    <property type="protein sequence ID" value="MCK9878500.1"/>
    <property type="molecule type" value="Genomic_DNA"/>
</dbReference>
<dbReference type="Proteomes" id="UP001201873">
    <property type="component" value="Unassembled WGS sequence"/>
</dbReference>
<proteinExistence type="predicted"/>
<keyword evidence="3" id="KW-1185">Reference proteome</keyword>
<name>A0ABT0K414_9ACTN</name>
<accession>A0ABT0K414</accession>
<sequence>MSVAHNHYSELHALVDRLAPERTADARRALLRLVAANPHLDEEAATQSAVWAGPSFIGAFDSGHDDLSERVDETLFDSDGPGSNTRLSFGAPVLCTPRSTAGTSITRRTPP</sequence>
<dbReference type="RefSeq" id="WP_248826593.1">
    <property type="nucleotide sequence ID" value="NZ_JALKFT010000035.1"/>
</dbReference>
<protein>
    <submittedName>
        <fullName evidence="2">Uncharacterized protein</fullName>
    </submittedName>
</protein>
<evidence type="ECO:0000256" key="1">
    <source>
        <dbReference type="SAM" id="MobiDB-lite"/>
    </source>
</evidence>
<gene>
    <name evidence="2" type="ORF">MXD59_22495</name>
</gene>